<dbReference type="GO" id="GO:0050661">
    <property type="term" value="F:NADP binding"/>
    <property type="evidence" value="ECO:0007669"/>
    <property type="project" value="UniProtKB-UniRule"/>
</dbReference>
<sequence length="485" mass="54608">MKTQVLVIFGGTGDLAMRKLLPALYRNHRESALPDEMRIIAIGRERLERHAYVTRVKEALRLFAPPDADLDDPNWTTFSSRLDFIQVNALTPDDYDRLAKAVRGLAKPASIFYLATPSDLFVPICRELQRAGLVTAASRVVLEKPLGHDLQSAQRINREVGAVFNECQIYRIDHYLGKEAVQNLFALRFGNGIFEPLWNRDGIRDVRIAIAEQVGVETRGAFYERNGAMRDMVQNHLLQLLCILAMEPPLSLDADAVRDEKLKVLRALKPLTPDDVARQTVRGQYTAGEMYGTAVAGYLDESNIEAGSRTETFVALKAELNNWRWAGVPFYLYTGKRLESRVAEVVVNFRDVPHSVFGSPVAAPGNNRLVIRLQPDESLKLDLMTKTPGDEMRIRPVSLNLEFSSAFGARRRDAYERLVLDVIRGRLTLFMRGDELDAAWQWVDPIIQAWQTQDRPEPYAAGSAGPASALYSLIERRACSRVAKR</sequence>
<evidence type="ECO:0000256" key="1">
    <source>
        <dbReference type="ARBA" id="ARBA00004937"/>
    </source>
</evidence>
<comment type="function">
    <text evidence="7">Catalyzes the oxidation of glucose 6-phosphate to 6-phosphogluconolactone.</text>
</comment>
<evidence type="ECO:0000256" key="4">
    <source>
        <dbReference type="ARBA" id="ARBA00022857"/>
    </source>
</evidence>
<gene>
    <name evidence="7 8" type="primary">zwf</name>
    <name evidence="8" type="ORF">I6G56_00405</name>
</gene>
<feature type="binding site" evidence="7">
    <location>
        <position position="336"/>
    </location>
    <ligand>
        <name>substrate</name>
    </ligand>
</feature>
<dbReference type="NCBIfam" id="TIGR00871">
    <property type="entry name" value="zwf"/>
    <property type="match status" value="1"/>
</dbReference>
<dbReference type="InterPro" id="IPR022675">
    <property type="entry name" value="G6P_DH_C"/>
</dbReference>
<dbReference type="InterPro" id="IPR001282">
    <property type="entry name" value="G6P_DH"/>
</dbReference>
<reference evidence="8 9" key="1">
    <citation type="submission" date="2020-12" db="EMBL/GenBank/DDBJ databases">
        <title>FDA dAtabase for Regulatory Grade micrObial Sequences (FDA-ARGOS): Supporting development and validation of Infectious Disease Dx tests.</title>
        <authorList>
            <person name="Nelson B."/>
            <person name="Plummer A."/>
            <person name="Tallon L."/>
            <person name="Sadzewicz L."/>
            <person name="Zhao X."/>
            <person name="Boylan J."/>
            <person name="Ott S."/>
            <person name="Bowen H."/>
            <person name="Vavikolanu K."/>
            <person name="Mehta A."/>
            <person name="Aluvathingal J."/>
            <person name="Nadendla S."/>
            <person name="Myers T."/>
            <person name="Yan Y."/>
            <person name="Sichtig H."/>
        </authorList>
    </citation>
    <scope>NUCLEOTIDE SEQUENCE [LARGE SCALE GENOMIC DNA]</scope>
    <source>
        <strain evidence="8 9">FDAARGOS_899</strain>
        <plasmid evidence="8 9">unnamed</plasmid>
    </source>
</reference>
<dbReference type="PROSITE" id="PS00069">
    <property type="entry name" value="G6P_DEHYDROGENASE"/>
    <property type="match status" value="1"/>
</dbReference>
<keyword evidence="8" id="KW-0614">Plasmid</keyword>
<keyword evidence="5 7" id="KW-0560">Oxidoreductase</keyword>
<dbReference type="PRINTS" id="PR00079">
    <property type="entry name" value="G6PDHDRGNASE"/>
</dbReference>
<dbReference type="EMBL" id="CP065685">
    <property type="protein sequence ID" value="QPS42015.1"/>
    <property type="molecule type" value="Genomic_DNA"/>
</dbReference>
<dbReference type="GO" id="GO:0006006">
    <property type="term" value="P:glucose metabolic process"/>
    <property type="evidence" value="ECO:0007669"/>
    <property type="project" value="UniProtKB-KW"/>
</dbReference>
<comment type="similarity">
    <text evidence="2 7">Belongs to the glucose-6-phosphate dehydrogenase family.</text>
</comment>
<dbReference type="GO" id="GO:0005829">
    <property type="term" value="C:cytosol"/>
    <property type="evidence" value="ECO:0007669"/>
    <property type="project" value="TreeGrafter"/>
</dbReference>
<feature type="binding site" evidence="7">
    <location>
        <position position="212"/>
    </location>
    <ligand>
        <name>substrate</name>
    </ligand>
</feature>
<dbReference type="SUPFAM" id="SSF51735">
    <property type="entry name" value="NAD(P)-binding Rossmann-fold domains"/>
    <property type="match status" value="1"/>
</dbReference>
<geneLocation type="plasmid" evidence="8 9">
    <name>unnamed</name>
</geneLocation>
<protein>
    <recommendedName>
        <fullName evidence="7">Glucose-6-phosphate 1-dehydrogenase</fullName>
        <shortName evidence="7">G6PD</shortName>
        <ecNumber evidence="7">1.1.1.49</ecNumber>
    </recommendedName>
</protein>
<dbReference type="UniPathway" id="UPA00115">
    <property type="reaction ID" value="UER00408"/>
</dbReference>
<dbReference type="SUPFAM" id="SSF55347">
    <property type="entry name" value="Glyceraldehyde-3-phosphate dehydrogenase-like, C-terminal domain"/>
    <property type="match status" value="1"/>
</dbReference>
<proteinExistence type="inferred from homology"/>
<dbReference type="Gene3D" id="3.30.360.10">
    <property type="entry name" value="Dihydrodipicolinate Reductase, domain 2"/>
    <property type="match status" value="1"/>
</dbReference>
<dbReference type="EC" id="1.1.1.49" evidence="7"/>
<feature type="binding site" evidence="7">
    <location>
        <position position="144"/>
    </location>
    <ligand>
        <name>NADP(+)</name>
        <dbReference type="ChEBI" id="CHEBI:58349"/>
    </ligand>
</feature>
<evidence type="ECO:0000256" key="6">
    <source>
        <dbReference type="ARBA" id="ARBA00023277"/>
    </source>
</evidence>
<dbReference type="PANTHER" id="PTHR23429">
    <property type="entry name" value="GLUCOSE-6-PHOSPHATE 1-DEHYDROGENASE G6PD"/>
    <property type="match status" value="1"/>
</dbReference>
<evidence type="ECO:0000256" key="5">
    <source>
        <dbReference type="ARBA" id="ARBA00023002"/>
    </source>
</evidence>
<evidence type="ECO:0000313" key="8">
    <source>
        <dbReference type="EMBL" id="QPS42015.1"/>
    </source>
</evidence>
<dbReference type="RefSeq" id="WP_043283240.1">
    <property type="nucleotide sequence ID" value="NZ_CP013381.1"/>
</dbReference>
<accession>A0A7T2TXU9</accession>
<dbReference type="PANTHER" id="PTHR23429:SF0">
    <property type="entry name" value="GLUCOSE-6-PHOSPHATE 1-DEHYDROGENASE"/>
    <property type="match status" value="1"/>
</dbReference>
<feature type="binding site" evidence="7">
    <location>
        <position position="174"/>
    </location>
    <ligand>
        <name>substrate</name>
    </ligand>
</feature>
<name>A0A7U4P7X0_9BURK</name>
<dbReference type="Pfam" id="PF02781">
    <property type="entry name" value="G6PD_C"/>
    <property type="match status" value="1"/>
</dbReference>
<dbReference type="GO" id="GO:0004345">
    <property type="term" value="F:glucose-6-phosphate dehydrogenase activity"/>
    <property type="evidence" value="ECO:0007669"/>
    <property type="project" value="UniProtKB-UniRule"/>
</dbReference>
<dbReference type="GO" id="GO:0009051">
    <property type="term" value="P:pentose-phosphate shunt, oxidative branch"/>
    <property type="evidence" value="ECO:0007669"/>
    <property type="project" value="TreeGrafter"/>
</dbReference>
<dbReference type="HAMAP" id="MF_00966">
    <property type="entry name" value="G6PD"/>
    <property type="match status" value="1"/>
</dbReference>
<comment type="catalytic activity">
    <reaction evidence="7">
        <text>D-glucose 6-phosphate + NADP(+) = 6-phospho-D-glucono-1,5-lactone + NADPH + H(+)</text>
        <dbReference type="Rhea" id="RHEA:15841"/>
        <dbReference type="ChEBI" id="CHEBI:15378"/>
        <dbReference type="ChEBI" id="CHEBI:57783"/>
        <dbReference type="ChEBI" id="CHEBI:57955"/>
        <dbReference type="ChEBI" id="CHEBI:58349"/>
        <dbReference type="ChEBI" id="CHEBI:61548"/>
        <dbReference type="EC" id="1.1.1.49"/>
    </reaction>
</comment>
<dbReference type="InterPro" id="IPR019796">
    <property type="entry name" value="G6P_DH_AS"/>
</dbReference>
<dbReference type="AlphaFoldDB" id="A0A7U4P7X0"/>
<comment type="caution">
    <text evidence="7">Lacks conserved residue(s) required for the propagation of feature annotation.</text>
</comment>
<dbReference type="KEGG" id="bhg:I6G56_00405"/>
<feature type="binding site" evidence="7">
    <location>
        <position position="231"/>
    </location>
    <ligand>
        <name>substrate</name>
    </ligand>
</feature>
<dbReference type="PIRSF" id="PIRSF000110">
    <property type="entry name" value="G6PD"/>
    <property type="match status" value="1"/>
</dbReference>
<dbReference type="Pfam" id="PF00479">
    <property type="entry name" value="G6PD_N"/>
    <property type="match status" value="1"/>
</dbReference>
<evidence type="ECO:0000256" key="2">
    <source>
        <dbReference type="ARBA" id="ARBA00009975"/>
    </source>
</evidence>
<keyword evidence="4 7" id="KW-0521">NADP</keyword>
<comment type="pathway">
    <text evidence="1 7">Carbohydrate degradation; pentose phosphate pathway; D-ribulose 5-phosphate from D-glucose 6-phosphate (oxidative stage): step 1/3.</text>
</comment>
<accession>A0A7U4P7X0</accession>
<keyword evidence="6 7" id="KW-0119">Carbohydrate metabolism</keyword>
<organism evidence="8 9">
    <name type="scientific">Burkholderia humptydooensis</name>
    <dbReference type="NCBI Taxonomy" id="430531"/>
    <lineage>
        <taxon>Bacteria</taxon>
        <taxon>Pseudomonadati</taxon>
        <taxon>Pseudomonadota</taxon>
        <taxon>Betaproteobacteria</taxon>
        <taxon>Burkholderiales</taxon>
        <taxon>Burkholderiaceae</taxon>
        <taxon>Burkholderia</taxon>
        <taxon>pseudomallei group</taxon>
    </lineage>
</organism>
<dbReference type="InterPro" id="IPR036291">
    <property type="entry name" value="NAD(P)-bd_dom_sf"/>
</dbReference>
<feature type="active site" description="Proton acceptor" evidence="7">
    <location>
        <position position="236"/>
    </location>
</feature>
<evidence type="ECO:0000256" key="3">
    <source>
        <dbReference type="ARBA" id="ARBA00022526"/>
    </source>
</evidence>
<dbReference type="Proteomes" id="UP000594943">
    <property type="component" value="Plasmid unnamed"/>
</dbReference>
<evidence type="ECO:0000313" key="9">
    <source>
        <dbReference type="Proteomes" id="UP000594943"/>
    </source>
</evidence>
<dbReference type="Gene3D" id="3.40.50.720">
    <property type="entry name" value="NAD(P)-binding Rossmann-like Domain"/>
    <property type="match status" value="1"/>
</dbReference>
<feature type="binding site" evidence="7">
    <location>
        <position position="44"/>
    </location>
    <ligand>
        <name>NADP(+)</name>
        <dbReference type="ChEBI" id="CHEBI:58349"/>
    </ligand>
</feature>
<feature type="binding site" evidence="7">
    <location>
        <position position="178"/>
    </location>
    <ligand>
        <name>substrate</name>
    </ligand>
</feature>
<dbReference type="InterPro" id="IPR022674">
    <property type="entry name" value="G6P_DH_NAD-bd"/>
</dbReference>
<evidence type="ECO:0000256" key="7">
    <source>
        <dbReference type="HAMAP-Rule" id="MF_00966"/>
    </source>
</evidence>
<keyword evidence="3 7" id="KW-0313">Glucose metabolism</keyword>